<organism evidence="2 3">
    <name type="scientific">Vitis vinifera</name>
    <name type="common">Grape</name>
    <dbReference type="NCBI Taxonomy" id="29760"/>
    <lineage>
        <taxon>Eukaryota</taxon>
        <taxon>Viridiplantae</taxon>
        <taxon>Streptophyta</taxon>
        <taxon>Embryophyta</taxon>
        <taxon>Tracheophyta</taxon>
        <taxon>Spermatophyta</taxon>
        <taxon>Magnoliopsida</taxon>
        <taxon>eudicotyledons</taxon>
        <taxon>Gunneridae</taxon>
        <taxon>Pentapetalae</taxon>
        <taxon>rosids</taxon>
        <taxon>Vitales</taxon>
        <taxon>Vitaceae</taxon>
        <taxon>Viteae</taxon>
        <taxon>Vitis</taxon>
    </lineage>
</organism>
<sequence length="94" mass="10863">MLKLLFLVMAVRLLRHLGIESILSTGYQIKTNLIFVNDINCSRILESHLQVYSHRDRVVQGKSCSQMPLELNPVLIPRHIKIFKGSHVPKCLWN</sequence>
<dbReference type="PaxDb" id="29760-VIT_16s0039g02370.t01"/>
<name>D7T7S9_VITVI</name>
<evidence type="ECO:0008006" key="4">
    <source>
        <dbReference type="Google" id="ProtNLM"/>
    </source>
</evidence>
<gene>
    <name evidence="2" type="ordered locus">VIT_16s0039g02370</name>
</gene>
<dbReference type="AlphaFoldDB" id="D7T7S9"/>
<evidence type="ECO:0000256" key="1">
    <source>
        <dbReference type="SAM" id="SignalP"/>
    </source>
</evidence>
<dbReference type="EMBL" id="FN595750">
    <property type="protein sequence ID" value="CBI26550.3"/>
    <property type="molecule type" value="Genomic_DNA"/>
</dbReference>
<dbReference type="Proteomes" id="UP000009183">
    <property type="component" value="Chromosome 16"/>
</dbReference>
<keyword evidence="3" id="KW-1185">Reference proteome</keyword>
<feature type="signal peptide" evidence="1">
    <location>
        <begin position="1"/>
        <end position="16"/>
    </location>
</feature>
<reference evidence="3" key="1">
    <citation type="journal article" date="2007" name="Nature">
        <title>The grapevine genome sequence suggests ancestral hexaploidization in major angiosperm phyla.</title>
        <authorList>
            <consortium name="The French-Italian Public Consortium for Grapevine Genome Characterization."/>
            <person name="Jaillon O."/>
            <person name="Aury J.-M."/>
            <person name="Noel B."/>
            <person name="Policriti A."/>
            <person name="Clepet C."/>
            <person name="Casagrande A."/>
            <person name="Choisne N."/>
            <person name="Aubourg S."/>
            <person name="Vitulo N."/>
            <person name="Jubin C."/>
            <person name="Vezzi A."/>
            <person name="Legeai F."/>
            <person name="Hugueney P."/>
            <person name="Dasilva C."/>
            <person name="Horner D."/>
            <person name="Mica E."/>
            <person name="Jublot D."/>
            <person name="Poulain J."/>
            <person name="Bruyere C."/>
            <person name="Billault A."/>
            <person name="Segurens B."/>
            <person name="Gouyvenoux M."/>
            <person name="Ugarte E."/>
            <person name="Cattonaro F."/>
            <person name="Anthouard V."/>
            <person name="Vico V."/>
            <person name="Del Fabbro C."/>
            <person name="Alaux M."/>
            <person name="Di Gaspero G."/>
            <person name="Dumas V."/>
            <person name="Felice N."/>
            <person name="Paillard S."/>
            <person name="Juman I."/>
            <person name="Moroldo M."/>
            <person name="Scalabrin S."/>
            <person name="Canaguier A."/>
            <person name="Le Clainche I."/>
            <person name="Malacrida G."/>
            <person name="Durand E."/>
            <person name="Pesole G."/>
            <person name="Laucou V."/>
            <person name="Chatelet P."/>
            <person name="Merdinoglu D."/>
            <person name="Delledonne M."/>
            <person name="Pezzotti M."/>
            <person name="Lecharny A."/>
            <person name="Scarpelli C."/>
            <person name="Artiguenave F."/>
            <person name="Pe M.E."/>
            <person name="Valle G."/>
            <person name="Morgante M."/>
            <person name="Caboche M."/>
            <person name="Adam-Blondon A.-F."/>
            <person name="Weissenbach J."/>
            <person name="Quetier F."/>
            <person name="Wincker P."/>
        </authorList>
    </citation>
    <scope>NUCLEOTIDE SEQUENCE [LARGE SCALE GENOMIC DNA]</scope>
    <source>
        <strain evidence="3">cv. Pinot noir / PN40024</strain>
    </source>
</reference>
<accession>D7T7S9</accession>
<keyword evidence="1" id="KW-0732">Signal</keyword>
<dbReference type="HOGENOM" id="CLU_2390460_0_0_1"/>
<evidence type="ECO:0000313" key="3">
    <source>
        <dbReference type="Proteomes" id="UP000009183"/>
    </source>
</evidence>
<feature type="chain" id="PRO_5003106376" description="Secreted protein" evidence="1">
    <location>
        <begin position="17"/>
        <end position="94"/>
    </location>
</feature>
<protein>
    <recommendedName>
        <fullName evidence="4">Secreted protein</fullName>
    </recommendedName>
</protein>
<proteinExistence type="predicted"/>
<dbReference type="InParanoid" id="D7T7S9"/>
<evidence type="ECO:0000313" key="2">
    <source>
        <dbReference type="EMBL" id="CBI26550.3"/>
    </source>
</evidence>